<evidence type="ECO:0000259" key="2">
    <source>
        <dbReference type="Pfam" id="PF25973"/>
    </source>
</evidence>
<feature type="coiled-coil region" evidence="1">
    <location>
        <begin position="158"/>
        <end position="185"/>
    </location>
</feature>
<dbReference type="Gene3D" id="2.40.50.100">
    <property type="match status" value="1"/>
</dbReference>
<dbReference type="SUPFAM" id="SSF111369">
    <property type="entry name" value="HlyD-like secretion proteins"/>
    <property type="match status" value="1"/>
</dbReference>
<keyword evidence="1" id="KW-0175">Coiled coil</keyword>
<evidence type="ECO:0000313" key="3">
    <source>
        <dbReference type="EMBL" id="MEH2560131.1"/>
    </source>
</evidence>
<name>A0ABU8BNJ1_9BRAD</name>
<accession>A0ABU8BNJ1</accession>
<organism evidence="3 4">
    <name type="scientific">Bradyrhizobium algeriense</name>
    <dbReference type="NCBI Taxonomy" id="634784"/>
    <lineage>
        <taxon>Bacteria</taxon>
        <taxon>Pseudomonadati</taxon>
        <taxon>Pseudomonadota</taxon>
        <taxon>Alphaproteobacteria</taxon>
        <taxon>Hyphomicrobiales</taxon>
        <taxon>Nitrobacteraceae</taxon>
        <taxon>Bradyrhizobium</taxon>
    </lineage>
</organism>
<gene>
    <name evidence="3" type="ORF">V1286_007660</name>
</gene>
<protein>
    <submittedName>
        <fullName evidence="3">HlyD family secretion protein</fullName>
    </submittedName>
</protein>
<dbReference type="Gene3D" id="2.40.30.170">
    <property type="match status" value="1"/>
</dbReference>
<dbReference type="RefSeq" id="WP_334488979.1">
    <property type="nucleotide sequence ID" value="NZ_JAZHRV010000001.1"/>
</dbReference>
<comment type="caution">
    <text evidence="3">The sequence shown here is derived from an EMBL/GenBank/DDBJ whole genome shotgun (WGS) entry which is preliminary data.</text>
</comment>
<dbReference type="PANTHER" id="PTHR30469">
    <property type="entry name" value="MULTIDRUG RESISTANCE PROTEIN MDTA"/>
    <property type="match status" value="1"/>
</dbReference>
<dbReference type="Gene3D" id="1.10.287.470">
    <property type="entry name" value="Helix hairpin bin"/>
    <property type="match status" value="1"/>
</dbReference>
<dbReference type="InterPro" id="IPR058647">
    <property type="entry name" value="BSH_CzcB-like"/>
</dbReference>
<keyword evidence="4" id="KW-1185">Reference proteome</keyword>
<dbReference type="Pfam" id="PF25973">
    <property type="entry name" value="BSH_CzcB"/>
    <property type="match status" value="1"/>
</dbReference>
<dbReference type="EMBL" id="JAZHRV010000001">
    <property type="protein sequence ID" value="MEH2560131.1"/>
    <property type="molecule type" value="Genomic_DNA"/>
</dbReference>
<evidence type="ECO:0000256" key="1">
    <source>
        <dbReference type="SAM" id="Coils"/>
    </source>
</evidence>
<dbReference type="PANTHER" id="PTHR30469:SF15">
    <property type="entry name" value="HLYD FAMILY OF SECRETION PROTEINS"/>
    <property type="match status" value="1"/>
</dbReference>
<dbReference type="Proteomes" id="UP001364224">
    <property type="component" value="Unassembled WGS sequence"/>
</dbReference>
<evidence type="ECO:0000313" key="4">
    <source>
        <dbReference type="Proteomes" id="UP001364224"/>
    </source>
</evidence>
<proteinExistence type="predicted"/>
<feature type="domain" description="CzcB-like barrel-sandwich hybrid" evidence="2">
    <location>
        <begin position="60"/>
        <end position="204"/>
    </location>
</feature>
<sequence>MKSRLTLPTLGVLGILGGLWLVLQAGTPRPVAQPIVQPAAAPYQSYVAGGGMIEASTRNVAISTPTSGVIAKVNVKVGDRVEQGQALFHINGRDLETQLITRQAATTLAKMQVREAELLLANARRRLDQAKPLHDRNVISPDEFAGRGHEAALADARLASARANADLAAAQLQEAEAAVERLTVRAPVAGDILQVNVAPGEYAQTGTLSKPLILMGDTQTLHVRIDIDENDAWRFIQGTPAKGFLRGNSAISFDLRFAYVEPFVVPKTSLTGLSAERVDTRVLQVIYSVNRGDLPLYAGQQVDVYVKADGRAVAPRRADPQSVEHRHRPTVTVR</sequence>
<reference evidence="3 4" key="1">
    <citation type="submission" date="2024-02" db="EMBL/GenBank/DDBJ databases">
        <title>Adaptive strategies in a cosmopolitan and abundant soil bacterium.</title>
        <authorList>
            <person name="Carini P."/>
        </authorList>
    </citation>
    <scope>NUCLEOTIDE SEQUENCE [LARGE SCALE GENOMIC DNA]</scope>
    <source>
        <strain evidence="3 4">AZCC 1608</strain>
    </source>
</reference>